<name>A0ABT0GHN5_9GAMM</name>
<sequence>MTERQDSPYNASTDFEIEDCNPSRNRHFSDVLRVNQTRRKLLQGTAAAAAVGVAAPVSAKLATGVAAALDGGHAFSAEEIKSLALRPAFPAIAVNRDNTITVPPGYTAQVICRWGEPLFSNGPAFKIDRSNSAAEQAQQIGMHHDGMHFFPLRGGQSSSERGLLVMNHEYIDDDALHPNGPSVVDGKRPAAEVAKEIAAHGISVLEVARGESGWQRVDSAFNRRITGETLMELTGPVRGHAKVRTKFSSDGTRTRGTLNNCGHGVTPWGTYLTCEENWAGYFSNRDETRPREHSRYGVPSGNSRYGWDTAQERFDARAKASSASGDFRNEPNTFGYIVEVDPFDPNSVPKKRTALGRFGHEGCWFAPPRTGRPVVCYSGDDAQNEYIYRFVSRQPYVPLMSGNSRDLLDSGTLYVARFNDDGTGRWMAVDIANPDLQAAAAAAGVSFADQGDVILNTRLAADLLEATKMDRPEWGAVDPVSGEVYFTLTNNSRRAANAVDAANPRGPNAFGHILRWRPENDDHAADGFSWEIFVLSGTETDSAVLPGQGGSRKLGADSIHASPDGLWFDRGGLLWIQTDMSGGQLREGPFGNNQMLAADPVSGEIRRFLVGPSGCEVTGITMTPDLRSVFVNIQHPGEGGGNEFWPDFGNAPPRSATVVVTKDDGGIIGT</sequence>
<proteinExistence type="predicted"/>
<dbReference type="InterPro" id="IPR006311">
    <property type="entry name" value="TAT_signal"/>
</dbReference>
<dbReference type="InterPro" id="IPR008557">
    <property type="entry name" value="PhoX"/>
</dbReference>
<dbReference type="Proteomes" id="UP001431449">
    <property type="component" value="Unassembled WGS sequence"/>
</dbReference>
<dbReference type="PROSITE" id="PS51318">
    <property type="entry name" value="TAT"/>
    <property type="match status" value="1"/>
</dbReference>
<evidence type="ECO:0000313" key="1">
    <source>
        <dbReference type="EMBL" id="MCK7593699.1"/>
    </source>
</evidence>
<reference evidence="1" key="1">
    <citation type="submission" date="2022-04" db="EMBL/GenBank/DDBJ databases">
        <title>Lysobacter sp. CAU 1642 isolated from sea sand.</title>
        <authorList>
            <person name="Kim W."/>
        </authorList>
    </citation>
    <scope>NUCLEOTIDE SEQUENCE</scope>
    <source>
        <strain evidence="1">CAU 1642</strain>
    </source>
</reference>
<dbReference type="EMBL" id="JALNMH010000006">
    <property type="protein sequence ID" value="MCK7593699.1"/>
    <property type="molecule type" value="Genomic_DNA"/>
</dbReference>
<gene>
    <name evidence="1" type="ORF">M0G41_08460</name>
</gene>
<accession>A0ABT0GHN5</accession>
<dbReference type="Pfam" id="PF05787">
    <property type="entry name" value="PhoX"/>
    <property type="match status" value="1"/>
</dbReference>
<comment type="caution">
    <text evidence="1">The sequence shown here is derived from an EMBL/GenBank/DDBJ whole genome shotgun (WGS) entry which is preliminary data.</text>
</comment>
<protein>
    <submittedName>
        <fullName evidence="1">PhoX family phosphatase</fullName>
    </submittedName>
</protein>
<dbReference type="PANTHER" id="PTHR35399">
    <property type="entry name" value="SLR8030 PROTEIN"/>
    <property type="match status" value="1"/>
</dbReference>
<organism evidence="1 2">
    <name type="scientific">Pseudomarimonas salicorniae</name>
    <dbReference type="NCBI Taxonomy" id="2933270"/>
    <lineage>
        <taxon>Bacteria</taxon>
        <taxon>Pseudomonadati</taxon>
        <taxon>Pseudomonadota</taxon>
        <taxon>Gammaproteobacteria</taxon>
        <taxon>Lysobacterales</taxon>
        <taxon>Lysobacteraceae</taxon>
        <taxon>Pseudomarimonas</taxon>
    </lineage>
</organism>
<dbReference type="RefSeq" id="WP_248207789.1">
    <property type="nucleotide sequence ID" value="NZ_JALNMH010000006.1"/>
</dbReference>
<evidence type="ECO:0000313" key="2">
    <source>
        <dbReference type="Proteomes" id="UP001431449"/>
    </source>
</evidence>
<keyword evidence="2" id="KW-1185">Reference proteome</keyword>
<dbReference type="PANTHER" id="PTHR35399:SF2">
    <property type="entry name" value="DUF839 DOMAIN-CONTAINING PROTEIN"/>
    <property type="match status" value="1"/>
</dbReference>
<dbReference type="SUPFAM" id="SSF101898">
    <property type="entry name" value="NHL repeat"/>
    <property type="match status" value="1"/>
</dbReference>